<dbReference type="SUPFAM" id="SSF56112">
    <property type="entry name" value="Protein kinase-like (PK-like)"/>
    <property type="match status" value="1"/>
</dbReference>
<feature type="domain" description="Aminoglycoside phosphotransferase" evidence="3">
    <location>
        <begin position="36"/>
        <end position="270"/>
    </location>
</feature>
<dbReference type="RefSeq" id="WP_281892270.1">
    <property type="nucleotide sequence ID" value="NZ_BSDI01000002.1"/>
</dbReference>
<comment type="similarity">
    <text evidence="1">Belongs to the pseudomonas-type ThrB family.</text>
</comment>
<dbReference type="GO" id="GO:0016301">
    <property type="term" value="F:kinase activity"/>
    <property type="evidence" value="ECO:0007669"/>
    <property type="project" value="UniProtKB-KW"/>
</dbReference>
<proteinExistence type="inferred from homology"/>
<accession>A0ABQ5QLS1</accession>
<evidence type="ECO:0000256" key="1">
    <source>
        <dbReference type="ARBA" id="ARBA00038240"/>
    </source>
</evidence>
<comment type="caution">
    <text evidence="4">The sequence shown here is derived from an EMBL/GenBank/DDBJ whole genome shotgun (WGS) entry which is preliminary data.</text>
</comment>
<feature type="region of interest" description="Disordered" evidence="2">
    <location>
        <begin position="323"/>
        <end position="377"/>
    </location>
</feature>
<keyword evidence="4" id="KW-0808">Transferase</keyword>
<keyword evidence="4" id="KW-0418">Kinase</keyword>
<keyword evidence="5" id="KW-1185">Reference proteome</keyword>
<dbReference type="PANTHER" id="PTHR21064:SF6">
    <property type="entry name" value="AMINOGLYCOSIDE PHOSPHOTRANSFERASE DOMAIN-CONTAINING PROTEIN"/>
    <property type="match status" value="1"/>
</dbReference>
<organism evidence="4 5">
    <name type="scientific">Phytohabitans aurantiacus</name>
    <dbReference type="NCBI Taxonomy" id="3016789"/>
    <lineage>
        <taxon>Bacteria</taxon>
        <taxon>Bacillati</taxon>
        <taxon>Actinomycetota</taxon>
        <taxon>Actinomycetes</taxon>
        <taxon>Micromonosporales</taxon>
        <taxon>Micromonosporaceae</taxon>
    </lineage>
</organism>
<evidence type="ECO:0000313" key="4">
    <source>
        <dbReference type="EMBL" id="GLH95298.1"/>
    </source>
</evidence>
<dbReference type="PANTHER" id="PTHR21064">
    <property type="entry name" value="AMINOGLYCOSIDE PHOSPHOTRANSFERASE DOMAIN-CONTAINING PROTEIN-RELATED"/>
    <property type="match status" value="1"/>
</dbReference>
<sequence>MRATHSLLHPDDLAQLVEREYAIAAPVTVSLLNRGFNDSYLVSDVNGGRRVLRVYNRDKYWIRSESDLRFELDLLEHLAAAGLGVIRPYQRAVGDRLGRLTAPEGERCFALFTLAPGVPLDQGTLTAEQWREFGSGIARMHLEMDAFQTSHDRYHLDDRILVERPLASLAPYAESGQAAADLAELRKLGERLTDEIQRLRAIGGAYGIIHADLHPGNANMDSDGRFVTFDFDHCGFGLRAYDLVSLYHGSDAPQEDRERWAALLAGYQHIRPLSQSELDALPVLAACRALWDVGDWLGATARTGNAWVTEAAIGKLLADVRKAGKPDPVSSSSAARAAVVRSEETGTAADDEAGADDEHQRGGEQGPDRGCRDAEPG</sequence>
<evidence type="ECO:0000256" key="2">
    <source>
        <dbReference type="SAM" id="MobiDB-lite"/>
    </source>
</evidence>
<gene>
    <name evidence="4" type="primary">thrB_1</name>
    <name evidence="4" type="ORF">Pa4123_05700</name>
</gene>
<dbReference type="Proteomes" id="UP001144280">
    <property type="component" value="Unassembled WGS sequence"/>
</dbReference>
<feature type="compositionally biased region" description="Basic and acidic residues" evidence="2">
    <location>
        <begin position="356"/>
        <end position="377"/>
    </location>
</feature>
<dbReference type="InterPro" id="IPR050249">
    <property type="entry name" value="Pseudomonas-type_ThrB"/>
</dbReference>
<dbReference type="Gene3D" id="3.30.200.20">
    <property type="entry name" value="Phosphorylase Kinase, domain 1"/>
    <property type="match status" value="1"/>
</dbReference>
<dbReference type="InterPro" id="IPR002575">
    <property type="entry name" value="Aminoglycoside_PTrfase"/>
</dbReference>
<dbReference type="EMBL" id="BSDI01000002">
    <property type="protein sequence ID" value="GLH95298.1"/>
    <property type="molecule type" value="Genomic_DNA"/>
</dbReference>
<dbReference type="Gene3D" id="3.90.1200.10">
    <property type="match status" value="1"/>
</dbReference>
<feature type="compositionally biased region" description="Low complexity" evidence="2">
    <location>
        <begin position="329"/>
        <end position="348"/>
    </location>
</feature>
<dbReference type="InterPro" id="IPR011009">
    <property type="entry name" value="Kinase-like_dom_sf"/>
</dbReference>
<evidence type="ECO:0000313" key="5">
    <source>
        <dbReference type="Proteomes" id="UP001144280"/>
    </source>
</evidence>
<reference evidence="4" key="1">
    <citation type="submission" date="2022-12" db="EMBL/GenBank/DDBJ databases">
        <title>New Phytohabitans aurantiacus sp. RD004123 nov., an actinomycete isolated from soil.</title>
        <authorList>
            <person name="Triningsih D.W."/>
            <person name="Harunari E."/>
            <person name="Igarashi Y."/>
        </authorList>
    </citation>
    <scope>NUCLEOTIDE SEQUENCE</scope>
    <source>
        <strain evidence="4">RD004123</strain>
    </source>
</reference>
<name>A0ABQ5QLS1_9ACTN</name>
<evidence type="ECO:0000259" key="3">
    <source>
        <dbReference type="Pfam" id="PF01636"/>
    </source>
</evidence>
<protein>
    <submittedName>
        <fullName evidence="4">Homoserine kinase</fullName>
    </submittedName>
</protein>
<dbReference type="Pfam" id="PF01636">
    <property type="entry name" value="APH"/>
    <property type="match status" value="1"/>
</dbReference>